<reference evidence="3 4" key="1">
    <citation type="submission" date="2023-10" db="EMBL/GenBank/DDBJ databases">
        <title>Development of a sustainable strategy for remediation of hydrocarbon-contaminated territories based on the waste exchange concept.</title>
        <authorList>
            <person name="Krivoruchko A."/>
        </authorList>
    </citation>
    <scope>NUCLEOTIDE SEQUENCE [LARGE SCALE GENOMIC DNA]</scope>
    <source>
        <strain evidence="3 4">IEGM 1323</strain>
    </source>
</reference>
<dbReference type="InterPro" id="IPR050585">
    <property type="entry name" value="Xaa-Pro_dipeptidyl-ppase/CocE"/>
</dbReference>
<dbReference type="Gene3D" id="3.40.50.1820">
    <property type="entry name" value="alpha/beta hydrolase"/>
    <property type="match status" value="2"/>
</dbReference>
<dbReference type="RefSeq" id="WP_317565942.1">
    <property type="nucleotide sequence ID" value="NZ_JAWLJX010000008.1"/>
</dbReference>
<dbReference type="NCBIfam" id="TIGR00976">
    <property type="entry name" value="CocE_NonD"/>
    <property type="match status" value="1"/>
</dbReference>
<proteinExistence type="predicted"/>
<dbReference type="InterPro" id="IPR013736">
    <property type="entry name" value="Xaa-Pro_dipept_C"/>
</dbReference>
<dbReference type="GO" id="GO:0016787">
    <property type="term" value="F:hydrolase activity"/>
    <property type="evidence" value="ECO:0007669"/>
    <property type="project" value="UniProtKB-KW"/>
</dbReference>
<comment type="caution">
    <text evidence="3">The sequence shown here is derived from an EMBL/GenBank/DDBJ whole genome shotgun (WGS) entry which is preliminary data.</text>
</comment>
<sequence length="518" mass="56265">MEIDIRITRVPLALTLAVVLVGQAAGTAGAMPREAPTDLFFTHGRAAEYTVTSERMKVPMRDGATLACDVNRPGDAGNVPIAEQFPTIVYDFNAYDGLDQLAVDSAYLVERGYNILLCNVRGSGDSPGVLDPFGPQEQQDNYDLVEWAAAQPWSTDKVGQSGVSYGGHTSMLSAANNPPHLAAVIPVDAFSDWYENTIYRGGIRSDTIRTWQASTAPATEGPYDEHPMYDEYWIDRSVKAKWQNIDVPMLQVGGWYDRYRDPMMQNYGAHPDLTWVVAGPWEHGMPAGQKADIGTGAYLAWWDKWLREDDSAPLPAQRINSYEISSEPVERGWQEFGQWPPAESTELTLTMGTDGGLSPVSTEQGTRAYTVPEDHTDAAAAAVIFSTTPLPADVVITGSPTAKVAATFTASDGNLAVIIDDVAPDGTVERITQGWLKASHRNGSVSPESVIPGQEYELDVRTWPTHFRLPAGHRLQVQVRSDDYPDITDDAPAGDVIVRTGVGGSSLTVPVLPSATVR</sequence>
<dbReference type="InterPro" id="IPR000383">
    <property type="entry name" value="Xaa-Pro-like_dom"/>
</dbReference>
<protein>
    <submittedName>
        <fullName evidence="3">CocE/NonD family hydrolase</fullName>
    </submittedName>
</protein>
<evidence type="ECO:0000313" key="4">
    <source>
        <dbReference type="Proteomes" id="UP001185755"/>
    </source>
</evidence>
<dbReference type="EMBL" id="JAWLJX010000008">
    <property type="protein sequence ID" value="MDV6263827.1"/>
    <property type="molecule type" value="Genomic_DNA"/>
</dbReference>
<dbReference type="Pfam" id="PF02129">
    <property type="entry name" value="Peptidase_S15"/>
    <property type="match status" value="2"/>
</dbReference>
<dbReference type="SUPFAM" id="SSF49785">
    <property type="entry name" value="Galactose-binding domain-like"/>
    <property type="match status" value="1"/>
</dbReference>
<evidence type="ECO:0000256" key="1">
    <source>
        <dbReference type="ARBA" id="ARBA00022801"/>
    </source>
</evidence>
<keyword evidence="4" id="KW-1185">Reference proteome</keyword>
<dbReference type="Proteomes" id="UP001185755">
    <property type="component" value="Unassembled WGS sequence"/>
</dbReference>
<dbReference type="Pfam" id="PF08530">
    <property type="entry name" value="PepX_C"/>
    <property type="match status" value="1"/>
</dbReference>
<accession>A0ABU4BHZ0</accession>
<organism evidence="3 4">
    <name type="scientific">Rhodococcoides yunnanense</name>
    <dbReference type="NCBI Taxonomy" id="278209"/>
    <lineage>
        <taxon>Bacteria</taxon>
        <taxon>Bacillati</taxon>
        <taxon>Actinomycetota</taxon>
        <taxon>Actinomycetes</taxon>
        <taxon>Mycobacteriales</taxon>
        <taxon>Nocardiaceae</taxon>
        <taxon>Rhodococcoides</taxon>
    </lineage>
</organism>
<dbReference type="SMART" id="SM00939">
    <property type="entry name" value="PepX_C"/>
    <property type="match status" value="1"/>
</dbReference>
<name>A0ABU4BHZ0_9NOCA</name>
<evidence type="ECO:0000259" key="2">
    <source>
        <dbReference type="SMART" id="SM00939"/>
    </source>
</evidence>
<dbReference type="InterPro" id="IPR005674">
    <property type="entry name" value="CocE/Ser_esterase"/>
</dbReference>
<dbReference type="SUPFAM" id="SSF53474">
    <property type="entry name" value="alpha/beta-Hydrolases"/>
    <property type="match status" value="1"/>
</dbReference>
<feature type="domain" description="Xaa-Pro dipeptidyl-peptidase C-terminal" evidence="2">
    <location>
        <begin position="299"/>
        <end position="508"/>
    </location>
</feature>
<dbReference type="PANTHER" id="PTHR43056">
    <property type="entry name" value="PEPTIDASE S9 PROLYL OLIGOPEPTIDASE"/>
    <property type="match status" value="1"/>
</dbReference>
<dbReference type="Gene3D" id="2.60.120.260">
    <property type="entry name" value="Galactose-binding domain-like"/>
    <property type="match status" value="1"/>
</dbReference>
<evidence type="ECO:0000313" key="3">
    <source>
        <dbReference type="EMBL" id="MDV6263827.1"/>
    </source>
</evidence>
<gene>
    <name evidence="3" type="ORF">R3P96_21015</name>
</gene>
<dbReference type="InterPro" id="IPR029058">
    <property type="entry name" value="AB_hydrolase_fold"/>
</dbReference>
<dbReference type="InterPro" id="IPR008979">
    <property type="entry name" value="Galactose-bd-like_sf"/>
</dbReference>
<keyword evidence="1 3" id="KW-0378">Hydrolase</keyword>
<dbReference type="PANTHER" id="PTHR43056:SF10">
    <property type="entry name" value="COCE_NOND FAMILY, PUTATIVE (AFU_ORTHOLOGUE AFUA_7G00600)-RELATED"/>
    <property type="match status" value="1"/>
</dbReference>